<reference evidence="2 4" key="3">
    <citation type="submission" date="2016-10" db="EMBL/GenBank/DDBJ databases">
        <authorList>
            <person name="Varghese N."/>
            <person name="Submissions S."/>
        </authorList>
    </citation>
    <scope>NUCLEOTIDE SEQUENCE [LARGE SCALE GENOMIC DNA]</scope>
    <source>
        <strain evidence="2 4">CGMCC 1.6501</strain>
    </source>
</reference>
<dbReference type="EMBL" id="CP011366">
    <property type="protein sequence ID" value="AKG73436.1"/>
    <property type="molecule type" value="Genomic_DNA"/>
</dbReference>
<dbReference type="RefSeq" id="WP_046789626.1">
    <property type="nucleotide sequence ID" value="NZ_CP011366.1"/>
</dbReference>
<dbReference type="KEGG" id="shv:AAT16_03925"/>
<evidence type="ECO:0000313" key="4">
    <source>
        <dbReference type="Proteomes" id="UP000183090"/>
    </source>
</evidence>
<name>A0A0F7HK03_9STAP</name>
<proteinExistence type="predicted"/>
<protein>
    <recommendedName>
        <fullName evidence="5">GIY-YIG domain-containing protein</fullName>
    </recommendedName>
</protein>
<organism evidence="2 4">
    <name type="scientific">Salinicoccus halodurans</name>
    <dbReference type="NCBI Taxonomy" id="407035"/>
    <lineage>
        <taxon>Bacteria</taxon>
        <taxon>Bacillati</taxon>
        <taxon>Bacillota</taxon>
        <taxon>Bacilli</taxon>
        <taxon>Bacillales</taxon>
        <taxon>Staphylococcaceae</taxon>
        <taxon>Salinicoccus</taxon>
    </lineage>
</organism>
<dbReference type="Proteomes" id="UP000183090">
    <property type="component" value="Unassembled WGS sequence"/>
</dbReference>
<keyword evidence="3" id="KW-1185">Reference proteome</keyword>
<evidence type="ECO:0000313" key="2">
    <source>
        <dbReference type="EMBL" id="SFK50509.1"/>
    </source>
</evidence>
<reference evidence="3" key="2">
    <citation type="submission" date="2015-04" db="EMBL/GenBank/DDBJ databases">
        <title>Complete genome sequence of Salinicoccus halodurans strain H3B36, isolated from the Qaidam basin of China.</title>
        <authorList>
            <person name="Ma Y."/>
            <person name="Jiang K."/>
            <person name="Xue Y."/>
        </authorList>
    </citation>
    <scope>NUCLEOTIDE SEQUENCE [LARGE SCALE GENOMIC DNA]</scope>
    <source>
        <strain evidence="3">H3B36</strain>
    </source>
</reference>
<sequence length="180" mass="20972">MITDNQKPPIEDMLTGLTGKIQNVWESVEVAAFEVSIINVDGTRAANLTKLREEMKKRYGVKRHGCIRGIYMIYVYNTNLKGGEKKLFYIGESRKSVFSRLKRHFSKVEKQKIEGAPARYKSFSNLFDEGMKIEVKILRLKTEENLLYRRLLEEILTLSEKPKYIDDLNNNLVKRNPVEL</sequence>
<evidence type="ECO:0000313" key="3">
    <source>
        <dbReference type="Proteomes" id="UP000034029"/>
    </source>
</evidence>
<gene>
    <name evidence="1" type="ORF">AAT16_03925</name>
    <name evidence="2" type="ORF">SAMN05216235_0020</name>
</gene>
<dbReference type="Proteomes" id="UP000034029">
    <property type="component" value="Chromosome"/>
</dbReference>
<accession>A0A0F7HK03</accession>
<reference evidence="1 3" key="1">
    <citation type="journal article" date="2015" name="Int. J. Syst. Evol. Microbiol.">
        <title>Complete genome sequence of Salinicoccus halodurans H3B36, isolated from the Qaidam Basin in China.</title>
        <authorList>
            <person name="Jiang K."/>
            <person name="Xue Y."/>
            <person name="Ma Y."/>
        </authorList>
    </citation>
    <scope>NUCLEOTIDE SEQUENCE [LARGE SCALE GENOMIC DNA]</scope>
    <source>
        <strain evidence="1 3">H3B36</strain>
    </source>
</reference>
<evidence type="ECO:0000313" key="1">
    <source>
        <dbReference type="EMBL" id="AKG73436.1"/>
    </source>
</evidence>
<dbReference type="EMBL" id="FOTB01000001">
    <property type="protein sequence ID" value="SFK50509.1"/>
    <property type="molecule type" value="Genomic_DNA"/>
</dbReference>
<dbReference type="AlphaFoldDB" id="A0A0F7HK03"/>
<evidence type="ECO:0008006" key="5">
    <source>
        <dbReference type="Google" id="ProtNLM"/>
    </source>
</evidence>